<dbReference type="SUPFAM" id="SSF55486">
    <property type="entry name" value="Metalloproteases ('zincins'), catalytic domain"/>
    <property type="match status" value="1"/>
</dbReference>
<feature type="domain" description="Aminopeptidase N-like N-terminal" evidence="14">
    <location>
        <begin position="25"/>
        <end position="194"/>
    </location>
</feature>
<dbReference type="InterPro" id="IPR001930">
    <property type="entry name" value="Peptidase_M1"/>
</dbReference>
<dbReference type="InterPro" id="IPR027268">
    <property type="entry name" value="Peptidase_M4/M1_CTD_sf"/>
</dbReference>
<evidence type="ECO:0000256" key="2">
    <source>
        <dbReference type="ARBA" id="ARBA00022438"/>
    </source>
</evidence>
<dbReference type="InterPro" id="IPR014782">
    <property type="entry name" value="Peptidase_M1_dom"/>
</dbReference>
<dbReference type="GO" id="GO:0006508">
    <property type="term" value="P:proteolysis"/>
    <property type="evidence" value="ECO:0007669"/>
    <property type="project" value="UniProtKB-KW"/>
</dbReference>
<feature type="binding site" evidence="9">
    <location>
        <position position="324"/>
    </location>
    <ligand>
        <name>Zn(2+)</name>
        <dbReference type="ChEBI" id="CHEBI:29105"/>
        <note>catalytic</note>
    </ligand>
</feature>
<reference evidence="15 16" key="1">
    <citation type="journal article" date="2013" name="BMC Genomics">
        <title>Comparative genomics of parasitic silkworm microsporidia reveal an association between genome expansion and host adaptation.</title>
        <authorList>
            <person name="Pan G."/>
            <person name="Xu J."/>
            <person name="Li T."/>
            <person name="Xia Q."/>
            <person name="Liu S.L."/>
            <person name="Zhang G."/>
            <person name="Li S."/>
            <person name="Li C."/>
            <person name="Liu H."/>
            <person name="Yang L."/>
            <person name="Liu T."/>
            <person name="Zhang X."/>
            <person name="Wu Z."/>
            <person name="Fan W."/>
            <person name="Dang X."/>
            <person name="Xiang H."/>
            <person name="Tao M."/>
            <person name="Li Y."/>
            <person name="Hu J."/>
            <person name="Li Z."/>
            <person name="Lin L."/>
            <person name="Luo J."/>
            <person name="Geng L."/>
            <person name="Wang L."/>
            <person name="Long M."/>
            <person name="Wan Y."/>
            <person name="He N."/>
            <person name="Zhang Z."/>
            <person name="Lu C."/>
            <person name="Keeling P.J."/>
            <person name="Wang J."/>
            <person name="Xiang Z."/>
            <person name="Zhou Z."/>
        </authorList>
    </citation>
    <scope>NUCLEOTIDE SEQUENCE [LARGE SCALE GENOMIC DNA]</scope>
    <source>
        <strain evidence="16">CQ1 / CVCC 102059</strain>
    </source>
</reference>
<dbReference type="Pfam" id="PF11838">
    <property type="entry name" value="ERAP1_C"/>
    <property type="match status" value="1"/>
</dbReference>
<accession>R0M298</accession>
<evidence type="ECO:0000256" key="8">
    <source>
        <dbReference type="PIRSR" id="PIRSR634016-1"/>
    </source>
</evidence>
<name>R0M298_NOSB1</name>
<dbReference type="STRING" id="578461.R0M298"/>
<evidence type="ECO:0000256" key="9">
    <source>
        <dbReference type="PIRSR" id="PIRSR634016-3"/>
    </source>
</evidence>
<keyword evidence="4 9" id="KW-0479">Metal-binding</keyword>
<keyword evidence="16" id="KW-1185">Reference proteome</keyword>
<dbReference type="GO" id="GO:0005615">
    <property type="term" value="C:extracellular space"/>
    <property type="evidence" value="ECO:0007669"/>
    <property type="project" value="TreeGrafter"/>
</dbReference>
<feature type="active site" description="Proton acceptor" evidence="8">
    <location>
        <position position="302"/>
    </location>
</feature>
<dbReference type="Gene3D" id="2.60.40.1910">
    <property type="match status" value="1"/>
</dbReference>
<evidence type="ECO:0000256" key="3">
    <source>
        <dbReference type="ARBA" id="ARBA00022670"/>
    </source>
</evidence>
<evidence type="ECO:0000259" key="14">
    <source>
        <dbReference type="Pfam" id="PF17900"/>
    </source>
</evidence>
<dbReference type="GO" id="GO:0016020">
    <property type="term" value="C:membrane"/>
    <property type="evidence" value="ECO:0007669"/>
    <property type="project" value="TreeGrafter"/>
</dbReference>
<feature type="binding site" evidence="9">
    <location>
        <position position="301"/>
    </location>
    <ligand>
        <name>Zn(2+)</name>
        <dbReference type="ChEBI" id="CHEBI:29105"/>
        <note>catalytic</note>
    </ligand>
</feature>
<comment type="cofactor">
    <cofactor evidence="9 11">
        <name>Zn(2+)</name>
        <dbReference type="ChEBI" id="CHEBI:29105"/>
    </cofactor>
    <text evidence="9 11">Binds 1 zinc ion per subunit.</text>
</comment>
<evidence type="ECO:0000259" key="13">
    <source>
        <dbReference type="Pfam" id="PF11838"/>
    </source>
</evidence>
<dbReference type="PANTHER" id="PTHR11533:SF299">
    <property type="entry name" value="AMINOPEPTIDASE"/>
    <property type="match status" value="1"/>
</dbReference>
<evidence type="ECO:0000256" key="6">
    <source>
        <dbReference type="ARBA" id="ARBA00022833"/>
    </source>
</evidence>
<dbReference type="InterPro" id="IPR050344">
    <property type="entry name" value="Peptidase_M1_aminopeptidases"/>
</dbReference>
<dbReference type="EC" id="3.4.11.-" evidence="11"/>
<feature type="site" description="Transition state stabilizer" evidence="10">
    <location>
        <position position="390"/>
    </location>
</feature>
<dbReference type="InterPro" id="IPR024571">
    <property type="entry name" value="ERAP1-like_C_dom"/>
</dbReference>
<dbReference type="GO" id="GO:0008270">
    <property type="term" value="F:zinc ion binding"/>
    <property type="evidence" value="ECO:0007669"/>
    <property type="project" value="UniProtKB-UniRule"/>
</dbReference>
<dbReference type="GO" id="GO:0042277">
    <property type="term" value="F:peptide binding"/>
    <property type="evidence" value="ECO:0007669"/>
    <property type="project" value="TreeGrafter"/>
</dbReference>
<dbReference type="HOGENOM" id="CLU_003705_0_1_1"/>
<dbReference type="Gene3D" id="2.60.40.1730">
    <property type="entry name" value="tricorn interacting facor f3 domain"/>
    <property type="match status" value="1"/>
</dbReference>
<dbReference type="GO" id="GO:0043171">
    <property type="term" value="P:peptide catabolic process"/>
    <property type="evidence" value="ECO:0007669"/>
    <property type="project" value="TreeGrafter"/>
</dbReference>
<proteinExistence type="inferred from homology"/>
<dbReference type="Pfam" id="PF01433">
    <property type="entry name" value="Peptidase_M1"/>
    <property type="match status" value="1"/>
</dbReference>
<dbReference type="InterPro" id="IPR045357">
    <property type="entry name" value="Aminopeptidase_N-like_N"/>
</dbReference>
<evidence type="ECO:0000256" key="7">
    <source>
        <dbReference type="ARBA" id="ARBA00023049"/>
    </source>
</evidence>
<evidence type="ECO:0000256" key="10">
    <source>
        <dbReference type="PIRSR" id="PIRSR634016-4"/>
    </source>
</evidence>
<dbReference type="PRINTS" id="PR00756">
    <property type="entry name" value="ALADIPTASE"/>
</dbReference>
<dbReference type="GO" id="GO:0070006">
    <property type="term" value="F:metalloaminopeptidase activity"/>
    <property type="evidence" value="ECO:0007669"/>
    <property type="project" value="TreeGrafter"/>
</dbReference>
<dbReference type="Pfam" id="PF17900">
    <property type="entry name" value="Peptidase_M1_N"/>
    <property type="match status" value="1"/>
</dbReference>
<dbReference type="Gene3D" id="1.25.50.20">
    <property type="match status" value="1"/>
</dbReference>
<evidence type="ECO:0000259" key="12">
    <source>
        <dbReference type="Pfam" id="PF01433"/>
    </source>
</evidence>
<feature type="domain" description="ERAP1-like C-terminal" evidence="13">
    <location>
        <begin position="516"/>
        <end position="812"/>
    </location>
</feature>
<evidence type="ECO:0000256" key="4">
    <source>
        <dbReference type="ARBA" id="ARBA00022723"/>
    </source>
</evidence>
<gene>
    <name evidence="15" type="primary">AMP11</name>
    <name evidence="15" type="ORF">NBO_508g0010</name>
</gene>
<evidence type="ECO:0000256" key="5">
    <source>
        <dbReference type="ARBA" id="ARBA00022801"/>
    </source>
</evidence>
<evidence type="ECO:0000256" key="11">
    <source>
        <dbReference type="RuleBase" id="RU364040"/>
    </source>
</evidence>
<keyword evidence="2 11" id="KW-0031">Aminopeptidase</keyword>
<keyword evidence="5 11" id="KW-0378">Hydrolase</keyword>
<evidence type="ECO:0000313" key="15">
    <source>
        <dbReference type="EMBL" id="EOB12159.1"/>
    </source>
</evidence>
<dbReference type="VEuPathDB" id="MicrosporidiaDB:NBO_508g0010"/>
<dbReference type="Gene3D" id="1.10.390.10">
    <property type="entry name" value="Neutral Protease Domain 2"/>
    <property type="match status" value="1"/>
</dbReference>
<feature type="domain" description="Peptidase M1 membrane alanine aminopeptidase" evidence="12">
    <location>
        <begin position="229"/>
        <end position="441"/>
    </location>
</feature>
<dbReference type="GO" id="GO:0005737">
    <property type="term" value="C:cytoplasm"/>
    <property type="evidence" value="ECO:0007669"/>
    <property type="project" value="TreeGrafter"/>
</dbReference>
<feature type="binding site" evidence="9">
    <location>
        <position position="305"/>
    </location>
    <ligand>
        <name>Zn(2+)</name>
        <dbReference type="ChEBI" id="CHEBI:29105"/>
        <note>catalytic</note>
    </ligand>
</feature>
<organism evidence="15 16">
    <name type="scientific">Nosema bombycis (strain CQ1 / CVCC 102059)</name>
    <name type="common">Microsporidian parasite</name>
    <name type="synonym">Pebrine of silkworm</name>
    <dbReference type="NCBI Taxonomy" id="578461"/>
    <lineage>
        <taxon>Eukaryota</taxon>
        <taxon>Fungi</taxon>
        <taxon>Fungi incertae sedis</taxon>
        <taxon>Microsporidia</taxon>
        <taxon>Nosematidae</taxon>
        <taxon>Nosema</taxon>
    </lineage>
</organism>
<keyword evidence="7 11" id="KW-0482">Metalloprotease</keyword>
<keyword evidence="3 11" id="KW-0645">Protease</keyword>
<dbReference type="OrthoDB" id="10031169at2759"/>
<protein>
    <recommendedName>
        <fullName evidence="11">Aminopeptidase</fullName>
        <ecNumber evidence="11">3.4.11.-</ecNumber>
    </recommendedName>
</protein>
<dbReference type="AlphaFoldDB" id="R0M298"/>
<evidence type="ECO:0000313" key="16">
    <source>
        <dbReference type="Proteomes" id="UP000016927"/>
    </source>
</evidence>
<keyword evidence="6 9" id="KW-0862">Zinc</keyword>
<dbReference type="FunFam" id="1.10.390.10:FF:000001">
    <property type="entry name" value="Aminopeptidase"/>
    <property type="match status" value="1"/>
</dbReference>
<dbReference type="EMBL" id="KB909416">
    <property type="protein sequence ID" value="EOB12159.1"/>
    <property type="molecule type" value="Genomic_DNA"/>
</dbReference>
<dbReference type="PANTHER" id="PTHR11533">
    <property type="entry name" value="PROTEASE M1 ZINC METALLOPROTEASE"/>
    <property type="match status" value="1"/>
</dbReference>
<dbReference type="SUPFAM" id="SSF63737">
    <property type="entry name" value="Leukotriene A4 hydrolase N-terminal domain"/>
    <property type="match status" value="1"/>
</dbReference>
<sequence>MLIFTFIIFRIMTKSIDRLEHDNIPIHYDLFFDLQEEQFKGEVSIDFKAEKETKIVRLNASNLNIQSITLLQDSIEHEGRATLSDEVLTINFDHQLKKGETYKLKICFSGKYSENIDGIYKSEYYGKTVISTHFEPTTARKAFPCFDQPDLKATFSIRVKADPSFKTVLSNSSEKEVQQGVHIFNETKPMSTYLVAFVVGNLVFIEDKSTRDIPIRVYTDKEDKELAKFALMVAKEALDFFENYFNHEYQFPKLDLVPIPSFAMGAMENWGLVTFRRSSLLFNDKKDTTLAKLRVAETVCHEIAHMWFGNLVTMAWWNDLWLNEGFATWASFMALNNISEKLIDLDVWTNFINDNLERGMIYDALHSSHPIAVNVKEPSEISQIFDSISYSKGASIIRMMETYIGHNAFRENIQKYLSTHKLKNAVSSDLFEHTPSSELSIKMLDSWIKQEGFPIIKVAEKDGFIELQQTRFLSGQKNNGDKTWIVPITVAYTDKDPKKYIMDKKTLRIKLDSNNYKINFSSTGVYRVLYNEKTFERILKSKFSPKEKLNIINDMFSLAFGGYLKIKWTLDTIKTNLDVTNYDILKSILNNTSKLFMLYNDDQKSITYLEEFLTAIFSPLYKNFDLNKKDGKMSDRLKNSIILSSSLLVKDEKMLEDLKKNILEYKKGKIDINPDYLQTMLNAMVDDNIDWVIELYKTTKNATIRTNSARALGAVHKIENLDRVLKNYTLVDRQDFIYFMRGLSLNYKFKNNIVNFFMNNFEEIREYLNNESILNSLIESVFCDVSNDELRNKVESFISNLKIPESDMSIRKINEMNYNLSQFKKANENPFY</sequence>
<evidence type="ECO:0000256" key="1">
    <source>
        <dbReference type="ARBA" id="ARBA00010136"/>
    </source>
</evidence>
<dbReference type="CDD" id="cd09601">
    <property type="entry name" value="M1_APN-Q_like"/>
    <property type="match status" value="1"/>
</dbReference>
<comment type="similarity">
    <text evidence="1 11">Belongs to the peptidase M1 family.</text>
</comment>
<dbReference type="InterPro" id="IPR034016">
    <property type="entry name" value="M1_APN-typ"/>
</dbReference>
<dbReference type="Proteomes" id="UP000016927">
    <property type="component" value="Unassembled WGS sequence"/>
</dbReference>
<dbReference type="InterPro" id="IPR042097">
    <property type="entry name" value="Aminopeptidase_N-like_N_sf"/>
</dbReference>
<dbReference type="OMA" id="SHAIELW"/>